<dbReference type="InterPro" id="IPR025948">
    <property type="entry name" value="HTH-like_dom"/>
</dbReference>
<dbReference type="NCBIfam" id="NF033516">
    <property type="entry name" value="transpos_IS3"/>
    <property type="match status" value="1"/>
</dbReference>
<evidence type="ECO:0000313" key="2">
    <source>
        <dbReference type="EMBL" id="TCT00427.1"/>
    </source>
</evidence>
<keyword evidence="3" id="KW-1185">Reference proteome</keyword>
<dbReference type="Proteomes" id="UP000295525">
    <property type="component" value="Unassembled WGS sequence"/>
</dbReference>
<dbReference type="InterPro" id="IPR036397">
    <property type="entry name" value="RNaseH_sf"/>
</dbReference>
<dbReference type="InterPro" id="IPR050900">
    <property type="entry name" value="Transposase_IS3/IS150/IS904"/>
</dbReference>
<dbReference type="InterPro" id="IPR001584">
    <property type="entry name" value="Integrase_cat-core"/>
</dbReference>
<organism evidence="2 3">
    <name type="scientific">Paralcaligenes ureilyticus</name>
    <dbReference type="NCBI Taxonomy" id="627131"/>
    <lineage>
        <taxon>Bacteria</taxon>
        <taxon>Pseudomonadati</taxon>
        <taxon>Pseudomonadota</taxon>
        <taxon>Betaproteobacteria</taxon>
        <taxon>Burkholderiales</taxon>
        <taxon>Alcaligenaceae</taxon>
        <taxon>Paralcaligenes</taxon>
    </lineage>
</organism>
<comment type="caution">
    <text evidence="2">The sequence shown here is derived from an EMBL/GenBank/DDBJ whole genome shotgun (WGS) entry which is preliminary data.</text>
</comment>
<evidence type="ECO:0000259" key="1">
    <source>
        <dbReference type="PROSITE" id="PS50994"/>
    </source>
</evidence>
<evidence type="ECO:0000313" key="3">
    <source>
        <dbReference type="Proteomes" id="UP000295525"/>
    </source>
</evidence>
<sequence length="284" mass="32534">MVTHLQTKAIAVSRTCRLLGVSRSGYYKSRSQPVRRAQDVREEVYVRAAFNASHETYGSRRVVQAVRSQGIKIGRYRVRKLMKQAQLTPRWKRRFVTPPNSHPNARVGDNLLNRQFSVPRPNQSWVTDITHVRTGRGWLYLAVVLDLYSRKVVGWATSSDLGGGVVIQALDRAISQRHPARGLVLHSDRGSQFTSDTYQRLLYRHGIQCSMSRAGNCWDNAVMERFFLSLKCEWLRPQRYANQNEAAKDIALYIHGFYNPTRLHSTLGYLAPDVYEKVGSKKLT</sequence>
<reference evidence="2 3" key="1">
    <citation type="submission" date="2019-03" db="EMBL/GenBank/DDBJ databases">
        <title>Genomic Encyclopedia of Type Strains, Phase IV (KMG-IV): sequencing the most valuable type-strain genomes for metagenomic binning, comparative biology and taxonomic classification.</title>
        <authorList>
            <person name="Goeker M."/>
        </authorList>
    </citation>
    <scope>NUCLEOTIDE SEQUENCE [LARGE SCALE GENOMIC DNA]</scope>
    <source>
        <strain evidence="2 3">DSM 24591</strain>
    </source>
</reference>
<dbReference type="EMBL" id="SMAJ01000036">
    <property type="protein sequence ID" value="TCT00427.1"/>
    <property type="molecule type" value="Genomic_DNA"/>
</dbReference>
<dbReference type="InterPro" id="IPR048020">
    <property type="entry name" value="Transpos_IS3"/>
</dbReference>
<dbReference type="GO" id="GO:0003676">
    <property type="term" value="F:nucleic acid binding"/>
    <property type="evidence" value="ECO:0007669"/>
    <property type="project" value="InterPro"/>
</dbReference>
<protein>
    <submittedName>
        <fullName evidence="2">Transposase InsO family protein</fullName>
    </submittedName>
</protein>
<dbReference type="Gene3D" id="3.30.420.10">
    <property type="entry name" value="Ribonuclease H-like superfamily/Ribonuclease H"/>
    <property type="match status" value="1"/>
</dbReference>
<dbReference type="PROSITE" id="PS50994">
    <property type="entry name" value="INTEGRASE"/>
    <property type="match status" value="1"/>
</dbReference>
<dbReference type="Pfam" id="PF13333">
    <property type="entry name" value="rve_2"/>
    <property type="match status" value="1"/>
</dbReference>
<feature type="domain" description="Integrase catalytic" evidence="1">
    <location>
        <begin position="117"/>
        <end position="279"/>
    </location>
</feature>
<accession>A0A4R3LQS6</accession>
<dbReference type="PANTHER" id="PTHR46889:SF4">
    <property type="entry name" value="TRANSPOSASE INSO FOR INSERTION SEQUENCE ELEMENT IS911B-RELATED"/>
    <property type="match status" value="1"/>
</dbReference>
<proteinExistence type="predicted"/>
<dbReference type="Pfam" id="PF13276">
    <property type="entry name" value="HTH_21"/>
    <property type="match status" value="1"/>
</dbReference>
<dbReference type="Pfam" id="PF00665">
    <property type="entry name" value="rve"/>
    <property type="match status" value="1"/>
</dbReference>
<name>A0A4R3LQS6_9BURK</name>
<dbReference type="GO" id="GO:0015074">
    <property type="term" value="P:DNA integration"/>
    <property type="evidence" value="ECO:0007669"/>
    <property type="project" value="InterPro"/>
</dbReference>
<dbReference type="AlphaFoldDB" id="A0A4R3LQS6"/>
<dbReference type="InterPro" id="IPR012337">
    <property type="entry name" value="RNaseH-like_sf"/>
</dbReference>
<dbReference type="PANTHER" id="PTHR46889">
    <property type="entry name" value="TRANSPOSASE INSF FOR INSERTION SEQUENCE IS3B-RELATED"/>
    <property type="match status" value="1"/>
</dbReference>
<gene>
    <name evidence="2" type="ORF">EDC26_1361</name>
</gene>
<dbReference type="SUPFAM" id="SSF53098">
    <property type="entry name" value="Ribonuclease H-like"/>
    <property type="match status" value="1"/>
</dbReference>